<proteinExistence type="predicted"/>
<comment type="caution">
    <text evidence="2">The sequence shown here is derived from an EMBL/GenBank/DDBJ whole genome shotgun (WGS) entry which is preliminary data.</text>
</comment>
<sequence>MKVGFRSENLGRALVGFTAAMLGVAVVGALVGMTVQEILVFGVALGVGFALGVLFFDQG</sequence>
<dbReference type="RefSeq" id="WP_250875139.1">
    <property type="nucleotide sequence ID" value="NZ_JALXFV010000008.1"/>
</dbReference>
<protein>
    <recommendedName>
        <fullName evidence="4">Major facilitator superfamily (MFS) profile domain-containing protein</fullName>
    </recommendedName>
</protein>
<evidence type="ECO:0000313" key="3">
    <source>
        <dbReference type="Proteomes" id="UP001597187"/>
    </source>
</evidence>
<dbReference type="EMBL" id="JBHUDC010000008">
    <property type="protein sequence ID" value="MFD1515216.1"/>
    <property type="molecule type" value="Genomic_DNA"/>
</dbReference>
<name>A0ABD6AZF4_9EURY</name>
<evidence type="ECO:0008006" key="4">
    <source>
        <dbReference type="Google" id="ProtNLM"/>
    </source>
</evidence>
<keyword evidence="1" id="KW-0812">Transmembrane</keyword>
<feature type="transmembrane region" description="Helical" evidence="1">
    <location>
        <begin position="38"/>
        <end position="56"/>
    </location>
</feature>
<organism evidence="2 3">
    <name type="scientific">Halomarina rubra</name>
    <dbReference type="NCBI Taxonomy" id="2071873"/>
    <lineage>
        <taxon>Archaea</taxon>
        <taxon>Methanobacteriati</taxon>
        <taxon>Methanobacteriota</taxon>
        <taxon>Stenosarchaea group</taxon>
        <taxon>Halobacteria</taxon>
        <taxon>Halobacteriales</taxon>
        <taxon>Natronomonadaceae</taxon>
        <taxon>Halomarina</taxon>
    </lineage>
</organism>
<evidence type="ECO:0000313" key="2">
    <source>
        <dbReference type="EMBL" id="MFD1515216.1"/>
    </source>
</evidence>
<gene>
    <name evidence="2" type="ORF">ACFSBT_18200</name>
</gene>
<dbReference type="AlphaFoldDB" id="A0ABD6AZF4"/>
<keyword evidence="1" id="KW-1133">Transmembrane helix</keyword>
<keyword evidence="3" id="KW-1185">Reference proteome</keyword>
<reference evidence="2 3" key="1">
    <citation type="journal article" date="2019" name="Int. J. Syst. Evol. Microbiol.">
        <title>The Global Catalogue of Microorganisms (GCM) 10K type strain sequencing project: providing services to taxonomists for standard genome sequencing and annotation.</title>
        <authorList>
            <consortium name="The Broad Institute Genomics Platform"/>
            <consortium name="The Broad Institute Genome Sequencing Center for Infectious Disease"/>
            <person name="Wu L."/>
            <person name="Ma J."/>
        </authorList>
    </citation>
    <scope>NUCLEOTIDE SEQUENCE [LARGE SCALE GENOMIC DNA]</scope>
    <source>
        <strain evidence="2 3">CGMCC 1.12563</strain>
    </source>
</reference>
<evidence type="ECO:0000256" key="1">
    <source>
        <dbReference type="SAM" id="Phobius"/>
    </source>
</evidence>
<feature type="transmembrane region" description="Helical" evidence="1">
    <location>
        <begin position="12"/>
        <end position="32"/>
    </location>
</feature>
<accession>A0ABD6AZF4</accession>
<keyword evidence="1" id="KW-0472">Membrane</keyword>
<dbReference type="Proteomes" id="UP001597187">
    <property type="component" value="Unassembled WGS sequence"/>
</dbReference>